<evidence type="ECO:0000256" key="2">
    <source>
        <dbReference type="ARBA" id="ARBA00023125"/>
    </source>
</evidence>
<keyword evidence="9" id="KW-1185">Reference proteome</keyword>
<evidence type="ECO:0000256" key="4">
    <source>
        <dbReference type="ARBA" id="ARBA00023242"/>
    </source>
</evidence>
<dbReference type="PANTHER" id="PTHR32002:SF44">
    <property type="entry name" value="PROTEIN NLP4"/>
    <property type="match status" value="1"/>
</dbReference>
<evidence type="ECO:0000259" key="7">
    <source>
        <dbReference type="PROSITE" id="PS51745"/>
    </source>
</evidence>
<dbReference type="PROSITE" id="PS51745">
    <property type="entry name" value="PB1"/>
    <property type="match status" value="1"/>
</dbReference>
<evidence type="ECO:0000256" key="1">
    <source>
        <dbReference type="ARBA" id="ARBA00023015"/>
    </source>
</evidence>
<evidence type="ECO:0000313" key="9">
    <source>
        <dbReference type="Proteomes" id="UP000436088"/>
    </source>
</evidence>
<keyword evidence="2" id="KW-0238">DNA-binding</keyword>
<dbReference type="CDD" id="cd06407">
    <property type="entry name" value="PB1_NLP"/>
    <property type="match status" value="1"/>
</dbReference>
<proteinExistence type="predicted"/>
<dbReference type="Pfam" id="PF14223">
    <property type="entry name" value="Retrotran_gag_2"/>
    <property type="match status" value="1"/>
</dbReference>
<feature type="region of interest" description="Disordered" evidence="5">
    <location>
        <begin position="1358"/>
        <end position="1386"/>
    </location>
</feature>
<accession>A0A6A2ZF67</accession>
<dbReference type="Pfam" id="PF22922">
    <property type="entry name" value="GAF_NLP"/>
    <property type="match status" value="2"/>
</dbReference>
<evidence type="ECO:0000259" key="6">
    <source>
        <dbReference type="PROSITE" id="PS51519"/>
    </source>
</evidence>
<organism evidence="8 9">
    <name type="scientific">Hibiscus syriacus</name>
    <name type="common">Rose of Sharon</name>
    <dbReference type="NCBI Taxonomy" id="106335"/>
    <lineage>
        <taxon>Eukaryota</taxon>
        <taxon>Viridiplantae</taxon>
        <taxon>Streptophyta</taxon>
        <taxon>Embryophyta</taxon>
        <taxon>Tracheophyta</taxon>
        <taxon>Spermatophyta</taxon>
        <taxon>Magnoliopsida</taxon>
        <taxon>eudicotyledons</taxon>
        <taxon>Gunneridae</taxon>
        <taxon>Pentapetalae</taxon>
        <taxon>rosids</taxon>
        <taxon>malvids</taxon>
        <taxon>Malvales</taxon>
        <taxon>Malvaceae</taxon>
        <taxon>Malvoideae</taxon>
        <taxon>Hibiscus</taxon>
    </lineage>
</organism>
<feature type="compositionally biased region" description="Low complexity" evidence="5">
    <location>
        <begin position="1365"/>
        <end position="1386"/>
    </location>
</feature>
<dbReference type="PANTHER" id="PTHR32002">
    <property type="entry name" value="PROTEIN NLP8"/>
    <property type="match status" value="1"/>
</dbReference>
<dbReference type="Pfam" id="PF02042">
    <property type="entry name" value="RWP-RK"/>
    <property type="match status" value="1"/>
</dbReference>
<dbReference type="SMART" id="SM00666">
    <property type="entry name" value="PB1"/>
    <property type="match status" value="1"/>
</dbReference>
<feature type="compositionally biased region" description="Basic and acidic residues" evidence="5">
    <location>
        <begin position="156"/>
        <end position="185"/>
    </location>
</feature>
<evidence type="ECO:0000256" key="3">
    <source>
        <dbReference type="ARBA" id="ARBA00023163"/>
    </source>
</evidence>
<dbReference type="InterPro" id="IPR045012">
    <property type="entry name" value="NLP"/>
</dbReference>
<reference evidence="8" key="1">
    <citation type="submission" date="2019-09" db="EMBL/GenBank/DDBJ databases">
        <title>Draft genome information of white flower Hibiscus syriacus.</title>
        <authorList>
            <person name="Kim Y.-M."/>
        </authorList>
    </citation>
    <scope>NUCLEOTIDE SEQUENCE [LARGE SCALE GENOMIC DNA]</scope>
    <source>
        <strain evidence="8">YM2019G1</strain>
    </source>
</reference>
<dbReference type="Proteomes" id="UP000436088">
    <property type="component" value="Unassembled WGS sequence"/>
</dbReference>
<dbReference type="InterPro" id="IPR034891">
    <property type="entry name" value="PB1_NLP"/>
</dbReference>
<keyword evidence="1" id="KW-0805">Transcription regulation</keyword>
<dbReference type="EMBL" id="VEPZ02001152">
    <property type="protein sequence ID" value="KAE8690317.1"/>
    <property type="molecule type" value="Genomic_DNA"/>
</dbReference>
<dbReference type="SUPFAM" id="SSF54277">
    <property type="entry name" value="CAD &amp; PB1 domains"/>
    <property type="match status" value="1"/>
</dbReference>
<feature type="domain" description="RWP-RK" evidence="6">
    <location>
        <begin position="1229"/>
        <end position="1313"/>
    </location>
</feature>
<dbReference type="InterPro" id="IPR000270">
    <property type="entry name" value="PB1_dom"/>
</dbReference>
<dbReference type="GO" id="GO:0003700">
    <property type="term" value="F:DNA-binding transcription factor activity"/>
    <property type="evidence" value="ECO:0007669"/>
    <property type="project" value="InterPro"/>
</dbReference>
<dbReference type="Pfam" id="PF00564">
    <property type="entry name" value="PB1"/>
    <property type="match status" value="1"/>
</dbReference>
<dbReference type="InterPro" id="IPR053793">
    <property type="entry name" value="PB1-like"/>
</dbReference>
<dbReference type="PROSITE" id="PS51519">
    <property type="entry name" value="RWP_RK"/>
    <property type="match status" value="1"/>
</dbReference>
<dbReference type="InterPro" id="IPR055081">
    <property type="entry name" value="NLP1-9_GAF"/>
</dbReference>
<evidence type="ECO:0000313" key="8">
    <source>
        <dbReference type="EMBL" id="KAE8690317.1"/>
    </source>
</evidence>
<dbReference type="InterPro" id="IPR003035">
    <property type="entry name" value="RWP-RK_dom"/>
</dbReference>
<keyword evidence="3" id="KW-0804">Transcription</keyword>
<gene>
    <name evidence="8" type="ORF">F3Y22_tig00110895pilonHSYRG00022</name>
</gene>
<comment type="caution">
    <text evidence="8">The sequence shown here is derived from an EMBL/GenBank/DDBJ whole genome shotgun (WGS) entry which is preliminary data.</text>
</comment>
<keyword evidence="4" id="KW-0539">Nucleus</keyword>
<feature type="region of interest" description="Disordered" evidence="5">
    <location>
        <begin position="145"/>
        <end position="185"/>
    </location>
</feature>
<dbReference type="Gene3D" id="3.10.20.90">
    <property type="entry name" value="Phosphatidylinositol 3-kinase Catalytic Subunit, Chain A, domain 1"/>
    <property type="match status" value="1"/>
</dbReference>
<evidence type="ECO:0000256" key="5">
    <source>
        <dbReference type="SAM" id="MobiDB-lite"/>
    </source>
</evidence>
<dbReference type="GO" id="GO:0003677">
    <property type="term" value="F:DNA binding"/>
    <property type="evidence" value="ECO:0007669"/>
    <property type="project" value="UniProtKB-KW"/>
</dbReference>
<feature type="domain" description="PB1" evidence="7">
    <location>
        <begin position="1466"/>
        <end position="1549"/>
    </location>
</feature>
<name>A0A6A2ZF67_HIBSY</name>
<protein>
    <submittedName>
        <fullName evidence="8">Protein NLP5</fullName>
    </submittedName>
</protein>
<sequence>MEDEDWAPLDKQALGVIRLTLSRNVAFNIAKEKTTTGLMATLSSMYERSSTSNKIHLMRQLFNLRMTEGASVAHHLNELNTIRTQLSSVKIEFEDKVRALIFLSSLPDSWNATVTIVSSSSENSKLKFDDVWDLVLSEEIRRRESGEASSSSALHTESRGRTTERNSNRLVREFKHHDGMTDKEMDAAGDGDVLMVLDLRPESLFEAGIAREVVNRIHKTQKKAGLEQTDMVGVYFESLDEDKWVIHQILNSQCTVYNISRLHFIAGKHIRDAIGCPLLSSDSMSPHTSPDEFINTCEWLLVENPQFLVHRQHYKLLVSWPVAKICGSSKLFEAHSSAKISTLRHSLHSQKMHELLEKMTLSTLMDILLSCKTRHKKFFNNSALVHANVASHNENGGYAGKNSSEFHLSFESTDVSQINSCDGGCGRGRGCLIMNHNVLTHVLYPAGFFGVDGLSVYKPFVISVRISLGGSLFFNSPLGVGTSGFSAKLEIGNDGINAYISYKSAYTSHGFTSFSHPTSAPIISTSHIPFVSQQQSGSGFSSAFASTMDKDVCCNNSLLMGNGEEVSITHIERGKLVTKSRVLQLDNVLCVPSIKKNLLSISQLTRENNVFVEFHSSECLVKDSQPHATLLRGKRTSDRLYKFQPLFFEVYDIDGQCVENNISQTQGSLVLWHQRFGHPSLGVLKNVLSSLKALQTNGGGEFQGMHRWLVEHGVQHHLLPTRVLDNKSPFKSRNFYAVKVADERPYNALRIVSFNSSSTTKRHILIEEHVDSFPMDLPVGCFSDVVGNDEVFTTADGDPWVVPDMATVYGTHLGHEWKVATQLEHDAFRNNTWFLVNLPPHRKAVGCKWILKIKRNDDDTVARHKVHLVAKMLTGILTLMIDDHLWAEYRSVACAVTEVIWLESLLQELQAVPTVKSFWWCDNTSSVAVSFNPVMHSKFKHVEIDLFLFERGLLLDNFWLMKSLHAVNLRSSIASTTQSLKAYNNCYQAALPEIKELLRCACETHRLPLAQAWVSCIQQGKEGCWHSTENYVHCVSTVDDACCVADPNIRGFHEACSEHHLLKGQGVLHAAVAIRFRCIHAGKADFVLEFFLPTHCRDPEGQRKMLNSLSIIIQQVCHSLRVVTDKELEEETNLAVSEVIAPSDNIPIREELLKERYTHRSQKFSRESLSCLTQVQQSCDTAVILEKEKPGALSDEKLSDMKLHQELISLSESVEYGDSAFNEISFSSMATGKTGEKRLSKAEKTITLQVLRQHFAGSLKDAAKGLGVCPTTLKRICRQHGIKRWPSRKIKKVGHSLQKLQHVIDSVQGASGAFHIGNCYANFPELAYPKLVGNNPLWTSPWTDKPKQISIQPEGGNFVSQAATSNSPSSSCSQSSSSSPSQCFSSGTHQPLNFNMFGNEELKIGDSSRNSELKRVKNDVELHALNQEPKLFPRSQSLISLKEQVNLDSLQPMSKTPSRIARDLEAQRVKVTYGDEKIRFRMQSKWRFKDLLQEITKRFNLDDITRFDLKYMDDDSEWVLITCDEDLEECIDVCGSTQGNTIKLSLHASHHHLDQFSGTGP</sequence>